<protein>
    <submittedName>
        <fullName evidence="1">Uncharacterized protein</fullName>
    </submittedName>
</protein>
<proteinExistence type="predicted"/>
<keyword evidence="2" id="KW-1185">Reference proteome</keyword>
<reference evidence="1 2" key="1">
    <citation type="journal article" date="2012" name="J. Bacteriol.">
        <title>Genome Sequence of Gallaecimonas xiamenensis Type Strain 3-C-1.</title>
        <authorList>
            <person name="Lai Q."/>
            <person name="Wang L."/>
            <person name="Wang W."/>
            <person name="Shao Z."/>
        </authorList>
    </citation>
    <scope>NUCLEOTIDE SEQUENCE [LARGE SCALE GENOMIC DNA]</scope>
    <source>
        <strain evidence="1 2">3-C-1</strain>
    </source>
</reference>
<accession>K2IWM2</accession>
<evidence type="ECO:0000313" key="2">
    <source>
        <dbReference type="Proteomes" id="UP000006755"/>
    </source>
</evidence>
<dbReference type="STRING" id="745411.B3C1_08361"/>
<dbReference type="AlphaFoldDB" id="K2IWM2"/>
<sequence length="70" mass="7487">MKKGHLKGGRKMWVDVKECGGMSSSNCPLRVMVLAAGSIRYFKALPQVKPCPGGPEGLRPGQGAQKLFNS</sequence>
<name>K2IWM2_9GAMM</name>
<comment type="caution">
    <text evidence="1">The sequence shown here is derived from an EMBL/GenBank/DDBJ whole genome shotgun (WGS) entry which is preliminary data.</text>
</comment>
<organism evidence="1 2">
    <name type="scientific">Gallaecimonas xiamenensis 3-C-1</name>
    <dbReference type="NCBI Taxonomy" id="745411"/>
    <lineage>
        <taxon>Bacteria</taxon>
        <taxon>Pseudomonadati</taxon>
        <taxon>Pseudomonadota</taxon>
        <taxon>Gammaproteobacteria</taxon>
        <taxon>Enterobacterales</taxon>
        <taxon>Gallaecimonadaceae</taxon>
        <taxon>Gallaecimonas</taxon>
    </lineage>
</organism>
<gene>
    <name evidence="1" type="ORF">B3C1_08361</name>
</gene>
<dbReference type="Proteomes" id="UP000006755">
    <property type="component" value="Unassembled WGS sequence"/>
</dbReference>
<dbReference type="EMBL" id="AMRI01000010">
    <property type="protein sequence ID" value="EKE74886.1"/>
    <property type="molecule type" value="Genomic_DNA"/>
</dbReference>
<evidence type="ECO:0000313" key="1">
    <source>
        <dbReference type="EMBL" id="EKE74886.1"/>
    </source>
</evidence>